<dbReference type="EMBL" id="LJCR01001438">
    <property type="protein sequence ID" value="KPV50360.1"/>
    <property type="molecule type" value="Genomic_DNA"/>
</dbReference>
<dbReference type="SUPFAM" id="SSF53850">
    <property type="entry name" value="Periplasmic binding protein-like II"/>
    <property type="match status" value="1"/>
</dbReference>
<dbReference type="Gene3D" id="1.10.10.10">
    <property type="entry name" value="Winged helix-like DNA-binding domain superfamily/Winged helix DNA-binding domain"/>
    <property type="match status" value="1"/>
</dbReference>
<name>A0A0P9CWD1_9CHLR</name>
<dbReference type="InterPro" id="IPR036388">
    <property type="entry name" value="WH-like_DNA-bd_sf"/>
</dbReference>
<dbReference type="InterPro" id="IPR000847">
    <property type="entry name" value="LysR_HTH_N"/>
</dbReference>
<dbReference type="GO" id="GO:0003677">
    <property type="term" value="F:DNA binding"/>
    <property type="evidence" value="ECO:0007669"/>
    <property type="project" value="UniProtKB-KW"/>
</dbReference>
<dbReference type="CDD" id="cd05466">
    <property type="entry name" value="PBP2_LTTR_substrate"/>
    <property type="match status" value="1"/>
</dbReference>
<dbReference type="InterPro" id="IPR036390">
    <property type="entry name" value="WH_DNA-bd_sf"/>
</dbReference>
<gene>
    <name evidence="6" type="ORF">SE17_27395</name>
</gene>
<evidence type="ECO:0000259" key="5">
    <source>
        <dbReference type="PROSITE" id="PS50931"/>
    </source>
</evidence>
<comment type="similarity">
    <text evidence="1">Belongs to the LysR transcriptional regulatory family.</text>
</comment>
<dbReference type="InterPro" id="IPR005119">
    <property type="entry name" value="LysR_subst-bd"/>
</dbReference>
<dbReference type="AlphaFoldDB" id="A0A0P9CWD1"/>
<dbReference type="Gene3D" id="3.40.190.290">
    <property type="match status" value="1"/>
</dbReference>
<organism evidence="6 7">
    <name type="scientific">Kouleothrix aurantiaca</name>
    <dbReference type="NCBI Taxonomy" id="186479"/>
    <lineage>
        <taxon>Bacteria</taxon>
        <taxon>Bacillati</taxon>
        <taxon>Chloroflexota</taxon>
        <taxon>Chloroflexia</taxon>
        <taxon>Chloroflexales</taxon>
        <taxon>Roseiflexineae</taxon>
        <taxon>Roseiflexaceae</taxon>
        <taxon>Kouleothrix</taxon>
    </lineage>
</organism>
<dbReference type="PROSITE" id="PS50931">
    <property type="entry name" value="HTH_LYSR"/>
    <property type="match status" value="1"/>
</dbReference>
<evidence type="ECO:0000256" key="1">
    <source>
        <dbReference type="ARBA" id="ARBA00009437"/>
    </source>
</evidence>
<evidence type="ECO:0000256" key="2">
    <source>
        <dbReference type="ARBA" id="ARBA00023015"/>
    </source>
</evidence>
<reference evidence="6 7" key="1">
    <citation type="submission" date="2015-09" db="EMBL/GenBank/DDBJ databases">
        <title>Draft genome sequence of Kouleothrix aurantiaca JCM 19913.</title>
        <authorList>
            <person name="Hemp J."/>
        </authorList>
    </citation>
    <scope>NUCLEOTIDE SEQUENCE [LARGE SCALE GENOMIC DNA]</scope>
    <source>
        <strain evidence="6 7">COM-B</strain>
    </source>
</reference>
<feature type="domain" description="HTH lysR-type" evidence="5">
    <location>
        <begin position="1"/>
        <end position="59"/>
    </location>
</feature>
<evidence type="ECO:0000256" key="4">
    <source>
        <dbReference type="ARBA" id="ARBA00023163"/>
    </source>
</evidence>
<dbReference type="PANTHER" id="PTHR30346:SF29">
    <property type="entry name" value="LYSR SUBSTRATE-BINDING"/>
    <property type="match status" value="1"/>
</dbReference>
<dbReference type="FunFam" id="1.10.10.10:FF:000001">
    <property type="entry name" value="LysR family transcriptional regulator"/>
    <property type="match status" value="1"/>
</dbReference>
<dbReference type="Proteomes" id="UP000050509">
    <property type="component" value="Unassembled WGS sequence"/>
</dbReference>
<dbReference type="PATRIC" id="fig|186479.3.peg.1793"/>
<dbReference type="GO" id="GO:0032993">
    <property type="term" value="C:protein-DNA complex"/>
    <property type="evidence" value="ECO:0007669"/>
    <property type="project" value="TreeGrafter"/>
</dbReference>
<evidence type="ECO:0000313" key="7">
    <source>
        <dbReference type="Proteomes" id="UP000050509"/>
    </source>
</evidence>
<accession>A0A0P9CWD1</accession>
<evidence type="ECO:0000256" key="3">
    <source>
        <dbReference type="ARBA" id="ARBA00023125"/>
    </source>
</evidence>
<proteinExistence type="inferred from homology"/>
<dbReference type="PANTHER" id="PTHR30346">
    <property type="entry name" value="TRANSCRIPTIONAL DUAL REGULATOR HCAR-RELATED"/>
    <property type="match status" value="1"/>
</dbReference>
<keyword evidence="4" id="KW-0804">Transcription</keyword>
<keyword evidence="7" id="KW-1185">Reference proteome</keyword>
<sequence>MELRHLIYFEAVARHQHVSRAAAELSVAQPAVSRQIHDLEKELGGIALFERVGRNVRLTEAGHALLQHVRIILAQLEAARFEIRERVGLQSGQTSIGAPPSVGVQLLPPLLAAFNRRYPGLQLVLREGGTQTMLGLLETGDVDLAVVTLPVARRGLRVTTLFTEELVIVVAPGHPLAGRSSVAMTELADQSFLLYPRGYGMRDKTLEACRVAGFTPQIVLDGGEMDMVLRMAELGLGIALMPRLALHENTRLAALRVSDQQLERTMALVSREDQALAPAARALRDFLEQELAAARVKG</sequence>
<comment type="caution">
    <text evidence="6">The sequence shown here is derived from an EMBL/GenBank/DDBJ whole genome shotgun (WGS) entry which is preliminary data.</text>
</comment>
<dbReference type="Pfam" id="PF03466">
    <property type="entry name" value="LysR_substrate"/>
    <property type="match status" value="1"/>
</dbReference>
<dbReference type="Pfam" id="PF00126">
    <property type="entry name" value="HTH_1"/>
    <property type="match status" value="1"/>
</dbReference>
<keyword evidence="2" id="KW-0805">Transcription regulation</keyword>
<protein>
    <submittedName>
        <fullName evidence="6">LysR family transcriptional regulator</fullName>
    </submittedName>
</protein>
<evidence type="ECO:0000313" key="6">
    <source>
        <dbReference type="EMBL" id="KPV50360.1"/>
    </source>
</evidence>
<keyword evidence="3" id="KW-0238">DNA-binding</keyword>
<dbReference type="GO" id="GO:0003700">
    <property type="term" value="F:DNA-binding transcription factor activity"/>
    <property type="evidence" value="ECO:0007669"/>
    <property type="project" value="InterPro"/>
</dbReference>
<dbReference type="SUPFAM" id="SSF46785">
    <property type="entry name" value="Winged helix' DNA-binding domain"/>
    <property type="match status" value="1"/>
</dbReference>